<dbReference type="EMBL" id="DAAQBI010000018">
    <property type="protein sequence ID" value="HAD8576984.1"/>
    <property type="molecule type" value="Genomic_DNA"/>
</dbReference>
<dbReference type="AlphaFoldDB" id="A0A721KL69"/>
<evidence type="ECO:0000313" key="4">
    <source>
        <dbReference type="EMBL" id="HAD8576984.1"/>
    </source>
</evidence>
<gene>
    <name evidence="2" type="ORF">G1239_24455</name>
    <name evidence="1" type="ORF">G1258_24445</name>
    <name evidence="3" type="ORF">G1269_23645</name>
    <name evidence="5" type="ORF">G1276_23970</name>
    <name evidence="4" type="ORF">G1278_24435</name>
</gene>
<sequence length="61" mass="7006">KKKPSYRWLASLRDTNHHPQCFSRAFVNHKIGTHAGGAGPRDFLFDESGNGERYAEFFRVP</sequence>
<evidence type="ECO:0000313" key="1">
    <source>
        <dbReference type="EMBL" id="HAD8265529.1"/>
    </source>
</evidence>
<protein>
    <submittedName>
        <fullName evidence="2">Uncharacterized protein</fullName>
    </submittedName>
</protein>
<evidence type="ECO:0000313" key="3">
    <source>
        <dbReference type="EMBL" id="HAD8572366.1"/>
    </source>
</evidence>
<name>A0A721KL69_SALER</name>
<dbReference type="EMBL" id="DAAQAI010000021">
    <property type="protein sequence ID" value="HAD8443821.1"/>
    <property type="molecule type" value="Genomic_DNA"/>
</dbReference>
<feature type="non-terminal residue" evidence="2">
    <location>
        <position position="1"/>
    </location>
</feature>
<proteinExistence type="predicted"/>
<dbReference type="EMBL" id="DAAQBM010000020">
    <property type="protein sequence ID" value="HAD8604776.1"/>
    <property type="molecule type" value="Genomic_DNA"/>
</dbReference>
<dbReference type="EMBL" id="DAAPYV010000018">
    <property type="protein sequence ID" value="HAD8265529.1"/>
    <property type="molecule type" value="Genomic_DNA"/>
</dbReference>
<dbReference type="EMBL" id="DAAQBH010000020">
    <property type="protein sequence ID" value="HAD8572366.1"/>
    <property type="molecule type" value="Genomic_DNA"/>
</dbReference>
<evidence type="ECO:0000313" key="5">
    <source>
        <dbReference type="EMBL" id="HAD8604776.1"/>
    </source>
</evidence>
<accession>A0A721KL69</accession>
<reference evidence="2" key="2">
    <citation type="submission" date="2019-01" db="EMBL/GenBank/DDBJ databases">
        <authorList>
            <consortium name="NCBI Pathogen Detection Project"/>
        </authorList>
    </citation>
    <scope>NUCLEOTIDE SEQUENCE</scope>
    <source>
        <strain evidence="1">CF09.025</strain>
        <strain evidence="4">NC05.100</strain>
        <strain evidence="3">R15.2557</strain>
        <strain evidence="5">R17.4824</strain>
        <strain evidence="2">SA08.181</strain>
    </source>
</reference>
<reference evidence="2" key="1">
    <citation type="journal article" date="2018" name="Genome Biol.">
        <title>SKESA: strategic k-mer extension for scrupulous assemblies.</title>
        <authorList>
            <person name="Souvorov A."/>
            <person name="Agarwala R."/>
            <person name="Lipman D.J."/>
        </authorList>
    </citation>
    <scope>NUCLEOTIDE SEQUENCE</scope>
    <source>
        <strain evidence="1">CF09.025</strain>
        <strain evidence="4">NC05.100</strain>
        <strain evidence="3">R15.2557</strain>
        <strain evidence="5">R17.4824</strain>
        <strain evidence="2">SA08.181</strain>
    </source>
</reference>
<comment type="caution">
    <text evidence="2">The sequence shown here is derived from an EMBL/GenBank/DDBJ whole genome shotgun (WGS) entry which is preliminary data.</text>
</comment>
<organism evidence="2">
    <name type="scientific">Salmonella enterica</name>
    <name type="common">Salmonella choleraesuis</name>
    <dbReference type="NCBI Taxonomy" id="28901"/>
    <lineage>
        <taxon>Bacteria</taxon>
        <taxon>Pseudomonadati</taxon>
        <taxon>Pseudomonadota</taxon>
        <taxon>Gammaproteobacteria</taxon>
        <taxon>Enterobacterales</taxon>
        <taxon>Enterobacteriaceae</taxon>
        <taxon>Salmonella</taxon>
    </lineage>
</organism>
<evidence type="ECO:0000313" key="2">
    <source>
        <dbReference type="EMBL" id="HAD8443821.1"/>
    </source>
</evidence>